<evidence type="ECO:0000313" key="1">
    <source>
        <dbReference type="EMBL" id="RLN11313.1"/>
    </source>
</evidence>
<gene>
    <name evidence="1" type="ORF">C2845_PM09G11770</name>
</gene>
<evidence type="ECO:0000313" key="2">
    <source>
        <dbReference type="Proteomes" id="UP000275267"/>
    </source>
</evidence>
<sequence>MAFYRGSALSLLQHTTILPAGSVKQSRAFCGNTRDFGKIYRVPASRIRQVQATHHGHGIVSAAVSAPEPVQQKEAPPRPHSPASWVERWLPAPARPYALLARLDKPDAIWLYAWPCFWDPGVPAGQLLAKKAWPYTQSSTLTRS</sequence>
<name>A0A3L6RWH8_PANMI</name>
<dbReference type="EMBL" id="PQIB02000006">
    <property type="protein sequence ID" value="RLN11313.1"/>
    <property type="molecule type" value="Genomic_DNA"/>
</dbReference>
<dbReference type="AlphaFoldDB" id="A0A3L6RWH8"/>
<accession>A0A3L6RWH8</accession>
<protein>
    <submittedName>
        <fullName evidence="1">Uncharacterized protein</fullName>
    </submittedName>
</protein>
<proteinExistence type="predicted"/>
<comment type="caution">
    <text evidence="1">The sequence shown here is derived from an EMBL/GenBank/DDBJ whole genome shotgun (WGS) entry which is preliminary data.</text>
</comment>
<reference evidence="2" key="1">
    <citation type="journal article" date="2019" name="Nat. Commun.">
        <title>The genome of broomcorn millet.</title>
        <authorList>
            <person name="Zou C."/>
            <person name="Miki D."/>
            <person name="Li D."/>
            <person name="Tang Q."/>
            <person name="Xiao L."/>
            <person name="Rajput S."/>
            <person name="Deng P."/>
            <person name="Jia W."/>
            <person name="Huang R."/>
            <person name="Zhang M."/>
            <person name="Sun Y."/>
            <person name="Hu J."/>
            <person name="Fu X."/>
            <person name="Schnable P.S."/>
            <person name="Li F."/>
            <person name="Zhang H."/>
            <person name="Feng B."/>
            <person name="Zhu X."/>
            <person name="Liu R."/>
            <person name="Schnable J.C."/>
            <person name="Zhu J.-K."/>
            <person name="Zhang H."/>
        </authorList>
    </citation>
    <scope>NUCLEOTIDE SEQUENCE [LARGE SCALE GENOMIC DNA]</scope>
</reference>
<dbReference type="STRING" id="4540.A0A3L6RWH8"/>
<organism evidence="1 2">
    <name type="scientific">Panicum miliaceum</name>
    <name type="common">Proso millet</name>
    <name type="synonym">Broomcorn millet</name>
    <dbReference type="NCBI Taxonomy" id="4540"/>
    <lineage>
        <taxon>Eukaryota</taxon>
        <taxon>Viridiplantae</taxon>
        <taxon>Streptophyta</taxon>
        <taxon>Embryophyta</taxon>
        <taxon>Tracheophyta</taxon>
        <taxon>Spermatophyta</taxon>
        <taxon>Magnoliopsida</taxon>
        <taxon>Liliopsida</taxon>
        <taxon>Poales</taxon>
        <taxon>Poaceae</taxon>
        <taxon>PACMAD clade</taxon>
        <taxon>Panicoideae</taxon>
        <taxon>Panicodae</taxon>
        <taxon>Paniceae</taxon>
        <taxon>Panicinae</taxon>
        <taxon>Panicum</taxon>
        <taxon>Panicum sect. Panicum</taxon>
    </lineage>
</organism>
<dbReference type="Proteomes" id="UP000275267">
    <property type="component" value="Unassembled WGS sequence"/>
</dbReference>
<keyword evidence="2" id="KW-1185">Reference proteome</keyword>